<accession>A0A143PRL6</accession>
<dbReference type="PRINTS" id="PR00121">
    <property type="entry name" value="NAKATPASE"/>
</dbReference>
<keyword evidence="12" id="KW-0378">Hydrolase</keyword>
<reference evidence="12 13" key="1">
    <citation type="journal article" date="2016" name="Genome Announc.">
        <title>First Complete Genome Sequence of a Subdivision 6 Acidobacterium Strain.</title>
        <authorList>
            <person name="Huang S."/>
            <person name="Vieira S."/>
            <person name="Bunk B."/>
            <person name="Riedel T."/>
            <person name="Sproer C."/>
            <person name="Overmann J."/>
        </authorList>
    </citation>
    <scope>NUCLEOTIDE SEQUENCE [LARGE SCALE GENOMIC DNA]</scope>
    <source>
        <strain evidence="13">DSM 100886 HEG_-6_39</strain>
    </source>
</reference>
<dbReference type="InterPro" id="IPR008250">
    <property type="entry name" value="ATPase_P-typ_transduc_dom_A_sf"/>
</dbReference>
<dbReference type="InterPro" id="IPR044492">
    <property type="entry name" value="P_typ_ATPase_HD_dom"/>
</dbReference>
<dbReference type="InterPro" id="IPR023214">
    <property type="entry name" value="HAD_sf"/>
</dbReference>
<feature type="transmembrane region" description="Helical" evidence="10">
    <location>
        <begin position="83"/>
        <end position="102"/>
    </location>
</feature>
<dbReference type="SUPFAM" id="SSF81665">
    <property type="entry name" value="Calcium ATPase, transmembrane domain M"/>
    <property type="match status" value="1"/>
</dbReference>
<keyword evidence="5" id="KW-0547">Nucleotide-binding</keyword>
<feature type="transmembrane region" description="Helical" evidence="10">
    <location>
        <begin position="825"/>
        <end position="847"/>
    </location>
</feature>
<dbReference type="SFLD" id="SFLDS00003">
    <property type="entry name" value="Haloacid_Dehalogenase"/>
    <property type="match status" value="1"/>
</dbReference>
<dbReference type="GO" id="GO:0016887">
    <property type="term" value="F:ATP hydrolysis activity"/>
    <property type="evidence" value="ECO:0007669"/>
    <property type="project" value="InterPro"/>
</dbReference>
<dbReference type="Pfam" id="PF00690">
    <property type="entry name" value="Cation_ATPase_N"/>
    <property type="match status" value="1"/>
</dbReference>
<dbReference type="GO" id="GO:0005886">
    <property type="term" value="C:plasma membrane"/>
    <property type="evidence" value="ECO:0007669"/>
    <property type="project" value="UniProtKB-SubCell"/>
</dbReference>
<evidence type="ECO:0000256" key="6">
    <source>
        <dbReference type="ARBA" id="ARBA00022840"/>
    </source>
</evidence>
<dbReference type="InterPro" id="IPR006068">
    <property type="entry name" value="ATPase_P-typ_cation-transptr_C"/>
</dbReference>
<feature type="transmembrane region" description="Helical" evidence="10">
    <location>
        <begin position="58"/>
        <end position="77"/>
    </location>
</feature>
<organism evidence="12 13">
    <name type="scientific">Luteitalea pratensis</name>
    <dbReference type="NCBI Taxonomy" id="1855912"/>
    <lineage>
        <taxon>Bacteria</taxon>
        <taxon>Pseudomonadati</taxon>
        <taxon>Acidobacteriota</taxon>
        <taxon>Vicinamibacteria</taxon>
        <taxon>Vicinamibacterales</taxon>
        <taxon>Vicinamibacteraceae</taxon>
        <taxon>Luteitalea</taxon>
    </lineage>
</organism>
<keyword evidence="9 10" id="KW-0472">Membrane</keyword>
<dbReference type="Pfam" id="PF00689">
    <property type="entry name" value="Cation_ATPase_C"/>
    <property type="match status" value="1"/>
</dbReference>
<dbReference type="RefSeq" id="WP_110172358.1">
    <property type="nucleotide sequence ID" value="NZ_CP015136.1"/>
</dbReference>
<sequence>MLIHQLPLDAAFATLRSVPAGLTHAEAAARWHEFGPNRIEPLAPTPLAVRFLRQFTHLFAILLWVAALLALIANRWMPGQGMATLAAAIVAVIVINGAFSFWQEYRAEETMSALQRLLPHQVRTLRNGATVVLASEDVVPGDVIFLTAGDDVPADCRLVEGFGVRVSNATVTGEARPVSRDAHPSADPDLLRSRNVLLAGTSVTSGEAKALVFATGMHTAFGRIAHLTQTTIDPPSPLQKEIAALSRVLAALAITIGLVVFVIGRFIGLSTSVSVVFAIGIIVANVPEGLLPTVTLAMALAARRMARRNTLVRHLPSVETLGCASVICTDKTGTLTQNRMEIQSLYADGVFVDPHAAETAAFAASHRHLLECAACCHDLKYAGEGGHSQWIGDPMELALARMARTALGDTAGFVRIDEIPFESERKRLVTLHRVAGEPVAFVKGAPEAVLSRANRIDVDGGAVALRLEQREAFGEAATVMADRGLRVLALAYRALPANYVLADAEQDLVVTGLVGFEDPPRPEVPAAVHRCREAGIKIVMATGDHPHTAVAVAREIGLVQGTAPTLLTGDDISRMSDTQLQLALDAPEIVCARVTAEQKLRIVKAFQRKRHIVAVTGDGVNDAPALRAADIGIAMGISGTDVAREASDLVLLDDNFASIVNAVEEGRTVFENIRKFLTYILTSNVPELVPYLAFAFARVPLALTVIQILAVDLGTDMVPALGLGAEAPDTRVMQRPPRTRHDRLLTAGLLVRAYLFLGAFQAVAAMAAFFFVLAGSGWHRGQEVSVTDVLYRQATTACLTAIVLMQVVNVHLCRSRRTSIVSRPFFGNSLITAGIVAEVGLILAINYTAVGNAVFGTAAIGYEAWLVVVPFAVAMLVLDEARKAFVRRRERKTLEGRGPASVEEIAATRP</sequence>
<dbReference type="InterPro" id="IPR018303">
    <property type="entry name" value="ATPase_P-typ_P_site"/>
</dbReference>
<dbReference type="PANTHER" id="PTHR43294:SF21">
    <property type="entry name" value="CATION TRANSPORTING ATPASE"/>
    <property type="match status" value="1"/>
</dbReference>
<keyword evidence="8 10" id="KW-1133">Transmembrane helix</keyword>
<dbReference type="InterPro" id="IPR001757">
    <property type="entry name" value="P_typ_ATPase"/>
</dbReference>
<dbReference type="Pfam" id="PF13246">
    <property type="entry name" value="Cation_ATPase"/>
    <property type="match status" value="1"/>
</dbReference>
<dbReference type="STRING" id="1855912.LuPra_03991"/>
<keyword evidence="6" id="KW-0067">ATP-binding</keyword>
<feature type="transmembrane region" description="Helical" evidence="10">
    <location>
        <begin position="273"/>
        <end position="301"/>
    </location>
</feature>
<dbReference type="Gene3D" id="3.40.50.1000">
    <property type="entry name" value="HAD superfamily/HAD-like"/>
    <property type="match status" value="1"/>
</dbReference>
<dbReference type="GO" id="GO:0005524">
    <property type="term" value="F:ATP binding"/>
    <property type="evidence" value="ECO:0007669"/>
    <property type="project" value="UniProtKB-KW"/>
</dbReference>
<comment type="subcellular location">
    <subcellularLocation>
        <location evidence="1">Cell membrane</location>
        <topology evidence="1">Multi-pass membrane protein</topology>
    </subcellularLocation>
</comment>
<feature type="domain" description="Cation-transporting P-type ATPase N-terminal" evidence="11">
    <location>
        <begin position="2"/>
        <end position="75"/>
    </location>
</feature>
<dbReference type="PRINTS" id="PR00119">
    <property type="entry name" value="CATATPASE"/>
</dbReference>
<dbReference type="PATRIC" id="fig|1813736.3.peg.4219"/>
<dbReference type="FunFam" id="3.40.50.1000:FF:000028">
    <property type="entry name" value="Calcium-transporting P-type ATPase, putative"/>
    <property type="match status" value="1"/>
</dbReference>
<evidence type="ECO:0000256" key="5">
    <source>
        <dbReference type="ARBA" id="ARBA00022741"/>
    </source>
</evidence>
<keyword evidence="4 10" id="KW-0812">Transmembrane</keyword>
<dbReference type="EMBL" id="CP015136">
    <property type="protein sequence ID" value="AMY10750.1"/>
    <property type="molecule type" value="Genomic_DNA"/>
</dbReference>
<keyword evidence="3" id="KW-1003">Cell membrane</keyword>
<reference evidence="13" key="2">
    <citation type="submission" date="2016-04" db="EMBL/GenBank/DDBJ databases">
        <title>First Complete Genome Sequence of a Subdivision 6 Acidobacterium.</title>
        <authorList>
            <person name="Huang S."/>
            <person name="Vieira S."/>
            <person name="Bunk B."/>
            <person name="Riedel T."/>
            <person name="Sproeer C."/>
            <person name="Overmann J."/>
        </authorList>
    </citation>
    <scope>NUCLEOTIDE SEQUENCE [LARGE SCALE GENOMIC DNA]</scope>
    <source>
        <strain evidence="13">DSM 100886 HEG_-6_39</strain>
    </source>
</reference>
<dbReference type="OrthoDB" id="9760364at2"/>
<dbReference type="InterPro" id="IPR050510">
    <property type="entry name" value="Cation_transp_ATPase_P-type"/>
</dbReference>
<comment type="similarity">
    <text evidence="2">Belongs to the cation transport ATPase (P-type) (TC 3.A.3) family. Type IIA subfamily.</text>
</comment>
<dbReference type="Proteomes" id="UP000076079">
    <property type="component" value="Chromosome"/>
</dbReference>
<dbReference type="Gene3D" id="2.70.150.10">
    <property type="entry name" value="Calcium-transporting ATPase, cytoplasmic transduction domain A"/>
    <property type="match status" value="1"/>
</dbReference>
<dbReference type="InterPro" id="IPR004014">
    <property type="entry name" value="ATPase_P-typ_cation-transptr_N"/>
</dbReference>
<evidence type="ECO:0000256" key="2">
    <source>
        <dbReference type="ARBA" id="ARBA00005675"/>
    </source>
</evidence>
<dbReference type="SFLD" id="SFLDF00027">
    <property type="entry name" value="p-type_atpase"/>
    <property type="match status" value="1"/>
</dbReference>
<dbReference type="EC" id="3.6.3.8" evidence="12"/>
<evidence type="ECO:0000256" key="4">
    <source>
        <dbReference type="ARBA" id="ARBA00022692"/>
    </source>
</evidence>
<dbReference type="Pfam" id="PF00122">
    <property type="entry name" value="E1-E2_ATPase"/>
    <property type="match status" value="1"/>
</dbReference>
<evidence type="ECO:0000256" key="7">
    <source>
        <dbReference type="ARBA" id="ARBA00022967"/>
    </source>
</evidence>
<dbReference type="SFLD" id="SFLDG00002">
    <property type="entry name" value="C1.7:_P-type_atpase_like"/>
    <property type="match status" value="1"/>
</dbReference>
<dbReference type="NCBIfam" id="TIGR01494">
    <property type="entry name" value="ATPase_P-type"/>
    <property type="match status" value="2"/>
</dbReference>
<dbReference type="SUPFAM" id="SSF56784">
    <property type="entry name" value="HAD-like"/>
    <property type="match status" value="1"/>
</dbReference>
<dbReference type="InterPro" id="IPR036412">
    <property type="entry name" value="HAD-like_sf"/>
</dbReference>
<dbReference type="PROSITE" id="PS00154">
    <property type="entry name" value="ATPASE_E1_E2"/>
    <property type="match status" value="1"/>
</dbReference>
<evidence type="ECO:0000256" key="9">
    <source>
        <dbReference type="ARBA" id="ARBA00023136"/>
    </source>
</evidence>
<evidence type="ECO:0000313" key="13">
    <source>
        <dbReference type="Proteomes" id="UP000076079"/>
    </source>
</evidence>
<protein>
    <submittedName>
        <fullName evidence="12">Calcium-transporting ATPase</fullName>
        <ecNumber evidence="12">3.6.3.8</ecNumber>
    </submittedName>
</protein>
<dbReference type="InterPro" id="IPR059000">
    <property type="entry name" value="ATPase_P-type_domA"/>
</dbReference>
<feature type="transmembrane region" description="Helical" evidence="10">
    <location>
        <begin position="794"/>
        <end position="813"/>
    </location>
</feature>
<evidence type="ECO:0000256" key="8">
    <source>
        <dbReference type="ARBA" id="ARBA00022989"/>
    </source>
</evidence>
<keyword evidence="13" id="KW-1185">Reference proteome</keyword>
<dbReference type="InterPro" id="IPR023298">
    <property type="entry name" value="ATPase_P-typ_TM_dom_sf"/>
</dbReference>
<feature type="transmembrane region" description="Helical" evidence="10">
    <location>
        <begin position="248"/>
        <end position="267"/>
    </location>
</feature>
<feature type="transmembrane region" description="Helical" evidence="10">
    <location>
        <begin position="753"/>
        <end position="774"/>
    </location>
</feature>
<evidence type="ECO:0000256" key="3">
    <source>
        <dbReference type="ARBA" id="ARBA00022475"/>
    </source>
</evidence>
<dbReference type="AlphaFoldDB" id="A0A143PRL6"/>
<feature type="transmembrane region" description="Helical" evidence="10">
    <location>
        <begin position="853"/>
        <end position="878"/>
    </location>
</feature>
<dbReference type="SUPFAM" id="SSF81660">
    <property type="entry name" value="Metal cation-transporting ATPase, ATP-binding domain N"/>
    <property type="match status" value="1"/>
</dbReference>
<dbReference type="Gene3D" id="1.20.1110.10">
    <property type="entry name" value="Calcium-transporting ATPase, transmembrane domain"/>
    <property type="match status" value="1"/>
</dbReference>
<gene>
    <name evidence="12" type="primary">yloB_2</name>
    <name evidence="12" type="ORF">LuPra_03991</name>
</gene>
<dbReference type="KEGG" id="abac:LuPra_03991"/>
<evidence type="ECO:0000313" key="12">
    <source>
        <dbReference type="EMBL" id="AMY10750.1"/>
    </source>
</evidence>
<dbReference type="InterPro" id="IPR023299">
    <property type="entry name" value="ATPase_P-typ_cyto_dom_N"/>
</dbReference>
<evidence type="ECO:0000256" key="10">
    <source>
        <dbReference type="SAM" id="Phobius"/>
    </source>
</evidence>
<keyword evidence="7" id="KW-1278">Translocase</keyword>
<dbReference type="Gene3D" id="3.40.1110.10">
    <property type="entry name" value="Calcium-transporting ATPase, cytoplasmic domain N"/>
    <property type="match status" value="1"/>
</dbReference>
<evidence type="ECO:0000256" key="1">
    <source>
        <dbReference type="ARBA" id="ARBA00004651"/>
    </source>
</evidence>
<proteinExistence type="inferred from homology"/>
<dbReference type="SMART" id="SM00831">
    <property type="entry name" value="Cation_ATPase_N"/>
    <property type="match status" value="1"/>
</dbReference>
<name>A0A143PRL6_LUTPR</name>
<dbReference type="PANTHER" id="PTHR43294">
    <property type="entry name" value="SODIUM/POTASSIUM-TRANSPORTING ATPASE SUBUNIT ALPHA"/>
    <property type="match status" value="1"/>
</dbReference>
<evidence type="ECO:0000259" key="11">
    <source>
        <dbReference type="SMART" id="SM00831"/>
    </source>
</evidence>
<dbReference type="SUPFAM" id="SSF81653">
    <property type="entry name" value="Calcium ATPase, transduction domain A"/>
    <property type="match status" value="1"/>
</dbReference>